<proteinExistence type="predicted"/>
<protein>
    <submittedName>
        <fullName evidence="1">Uncharacterized protein</fullName>
    </submittedName>
</protein>
<accession>A0ACC0X7R6</accession>
<dbReference type="Proteomes" id="UP001163603">
    <property type="component" value="Chromosome 13"/>
</dbReference>
<name>A0ACC0X7R6_9ROSI</name>
<evidence type="ECO:0000313" key="1">
    <source>
        <dbReference type="EMBL" id="KAJ0013285.1"/>
    </source>
</evidence>
<reference evidence="2" key="1">
    <citation type="journal article" date="2023" name="G3 (Bethesda)">
        <title>Genome assembly and association tests identify interacting loci associated with vigor, precocity, and sex in interspecific pistachio rootstocks.</title>
        <authorList>
            <person name="Palmer W."/>
            <person name="Jacygrad E."/>
            <person name="Sagayaradj S."/>
            <person name="Cavanaugh K."/>
            <person name="Han R."/>
            <person name="Bertier L."/>
            <person name="Beede B."/>
            <person name="Kafkas S."/>
            <person name="Golino D."/>
            <person name="Preece J."/>
            <person name="Michelmore R."/>
        </authorList>
    </citation>
    <scope>NUCLEOTIDE SEQUENCE [LARGE SCALE GENOMIC DNA]</scope>
</reference>
<dbReference type="EMBL" id="CM047748">
    <property type="protein sequence ID" value="KAJ0013285.1"/>
    <property type="molecule type" value="Genomic_DNA"/>
</dbReference>
<gene>
    <name evidence="1" type="ORF">Pint_19528</name>
</gene>
<evidence type="ECO:0000313" key="2">
    <source>
        <dbReference type="Proteomes" id="UP001163603"/>
    </source>
</evidence>
<sequence length="663" mass="74147">MPPTFGLSLMVYLQVMCFSLFLLSLPLTAQPKSSNSISLGSSLSPNTTRSSWRSPSGLFGFGFYEEGNGFAVGIWLDDKSNITVVWTANRDDPPVSLNSTIEFTIHGGLLLRTGHGDDQNQKSLVDLSDPAVSASMLDSGNFVIYGNDSESQAIWESFEHPTDTILGGQNITSTILMTSSKSTLDHSSGRFHLELTNTGDLVAYPVNHTGASEEFYWAILAGTFPLKLSLSPEGVLQVSNDDIRIMAKSSYAMSNHESVIYRATLDPGGILRLYSHRFKITGNISSNVNTEWSALKNQCEVKGFCGFNSFCSSNSSKADCYCFPGFDFINPKMRFLGCYRSFNDEEGCKREEPVMFYNVSKMENTKLGGLPYAKLELNKEDCSKSCLYDCYCGAVLYLNKTCKKLKLPLMFGMEDHNEPASTVFVKWSPGNTNISSPRISPPILHETVVIDSKKKLVTILAASLGSIMFLCFLIAVSSFLVYRFRVTRYRKLPENSDLGLTQEFTVQSFTYNELEDATDGFKEELGRSCFEAVYKGTLREGNKMIVVKRFDSNPMEEGRKFREEMAAVRQTHHRHLVRLLGFCVENSKKLLVYEYMNKELNKLVAEEEGQVDMKTLERMVKVGLLCIQDDPNLRPCMKNVILMLEGTMNTPVPQFPTPPLVIT</sequence>
<organism evidence="1 2">
    <name type="scientific">Pistacia integerrima</name>
    <dbReference type="NCBI Taxonomy" id="434235"/>
    <lineage>
        <taxon>Eukaryota</taxon>
        <taxon>Viridiplantae</taxon>
        <taxon>Streptophyta</taxon>
        <taxon>Embryophyta</taxon>
        <taxon>Tracheophyta</taxon>
        <taxon>Spermatophyta</taxon>
        <taxon>Magnoliopsida</taxon>
        <taxon>eudicotyledons</taxon>
        <taxon>Gunneridae</taxon>
        <taxon>Pentapetalae</taxon>
        <taxon>rosids</taxon>
        <taxon>malvids</taxon>
        <taxon>Sapindales</taxon>
        <taxon>Anacardiaceae</taxon>
        <taxon>Pistacia</taxon>
    </lineage>
</organism>
<keyword evidence="2" id="KW-1185">Reference proteome</keyword>
<comment type="caution">
    <text evidence="1">The sequence shown here is derived from an EMBL/GenBank/DDBJ whole genome shotgun (WGS) entry which is preliminary data.</text>
</comment>